<keyword evidence="3" id="KW-1185">Reference proteome</keyword>
<protein>
    <submittedName>
        <fullName evidence="2">Uncharacterized protein</fullName>
    </submittedName>
</protein>
<comment type="caution">
    <text evidence="2">The sequence shown here is derived from an EMBL/GenBank/DDBJ whole genome shotgun (WGS) entry which is preliminary data.</text>
</comment>
<feature type="compositionally biased region" description="Basic and acidic residues" evidence="1">
    <location>
        <begin position="81"/>
        <end position="90"/>
    </location>
</feature>
<accession>A0A4C2A7M4</accession>
<reference evidence="2 3" key="1">
    <citation type="journal article" date="2019" name="Commun. Biol.">
        <title>The bagworm genome reveals a unique fibroin gene that provides high tensile strength.</title>
        <authorList>
            <person name="Kono N."/>
            <person name="Nakamura H."/>
            <person name="Ohtoshi R."/>
            <person name="Tomita M."/>
            <person name="Numata K."/>
            <person name="Arakawa K."/>
        </authorList>
    </citation>
    <scope>NUCLEOTIDE SEQUENCE [LARGE SCALE GENOMIC DNA]</scope>
</reference>
<feature type="region of interest" description="Disordered" evidence="1">
    <location>
        <begin position="76"/>
        <end position="107"/>
    </location>
</feature>
<evidence type="ECO:0000313" key="2">
    <source>
        <dbReference type="EMBL" id="GBP96656.1"/>
    </source>
</evidence>
<gene>
    <name evidence="2" type="ORF">EVAR_68929_1</name>
</gene>
<sequence length="107" mass="11669">MRLDLAPALDHDAGSCLIFTLPLAIADEAVDIKINRVVRQTRGDSPLVSRWSSPLMSTHSSREVISALPAFGRNRISNRGDQVDGRRRGEATGNFTHYTKGDSGHAI</sequence>
<dbReference type="EMBL" id="BGZK01002818">
    <property type="protein sequence ID" value="GBP96656.1"/>
    <property type="molecule type" value="Genomic_DNA"/>
</dbReference>
<evidence type="ECO:0000313" key="3">
    <source>
        <dbReference type="Proteomes" id="UP000299102"/>
    </source>
</evidence>
<proteinExistence type="predicted"/>
<dbReference type="AlphaFoldDB" id="A0A4C2A7M4"/>
<evidence type="ECO:0000256" key="1">
    <source>
        <dbReference type="SAM" id="MobiDB-lite"/>
    </source>
</evidence>
<dbReference type="Proteomes" id="UP000299102">
    <property type="component" value="Unassembled WGS sequence"/>
</dbReference>
<organism evidence="2 3">
    <name type="scientific">Eumeta variegata</name>
    <name type="common">Bagworm moth</name>
    <name type="synonym">Eumeta japonica</name>
    <dbReference type="NCBI Taxonomy" id="151549"/>
    <lineage>
        <taxon>Eukaryota</taxon>
        <taxon>Metazoa</taxon>
        <taxon>Ecdysozoa</taxon>
        <taxon>Arthropoda</taxon>
        <taxon>Hexapoda</taxon>
        <taxon>Insecta</taxon>
        <taxon>Pterygota</taxon>
        <taxon>Neoptera</taxon>
        <taxon>Endopterygota</taxon>
        <taxon>Lepidoptera</taxon>
        <taxon>Glossata</taxon>
        <taxon>Ditrysia</taxon>
        <taxon>Tineoidea</taxon>
        <taxon>Psychidae</taxon>
        <taxon>Oiketicinae</taxon>
        <taxon>Eumeta</taxon>
    </lineage>
</organism>
<name>A0A4C2A7M4_EUMVA</name>